<accession>A0A5J4Z6A6</accession>
<organism evidence="1 3">
    <name type="scientific">Porphyridium purpureum</name>
    <name type="common">Red alga</name>
    <name type="synonym">Porphyridium cruentum</name>
    <dbReference type="NCBI Taxonomy" id="35688"/>
    <lineage>
        <taxon>Eukaryota</taxon>
        <taxon>Rhodophyta</taxon>
        <taxon>Bangiophyceae</taxon>
        <taxon>Porphyridiales</taxon>
        <taxon>Porphyridiaceae</taxon>
        <taxon>Porphyridium</taxon>
    </lineage>
</organism>
<evidence type="ECO:0000313" key="1">
    <source>
        <dbReference type="EMBL" id="KAA8499391.1"/>
    </source>
</evidence>
<name>A0A5J4Z6A6_PORPP</name>
<protein>
    <submittedName>
        <fullName evidence="1">Uncharacterized protein</fullName>
    </submittedName>
</protein>
<dbReference type="Proteomes" id="UP000324585">
    <property type="component" value="Unassembled WGS sequence"/>
</dbReference>
<dbReference type="EMBL" id="VRMN01000001">
    <property type="protein sequence ID" value="KAA8500094.1"/>
    <property type="molecule type" value="Genomic_DNA"/>
</dbReference>
<proteinExistence type="predicted"/>
<reference evidence="1" key="2">
    <citation type="submission" date="2019-09" db="EMBL/GenBank/DDBJ databases">
        <title>Expansion of phycobilisome linker gene families in mesophilic red algae.</title>
        <authorList>
            <person name="Lee J."/>
        </authorList>
    </citation>
    <scope>NUCLEOTIDE SEQUENCE [LARGE SCALE GENOMIC DNA]</scope>
    <source>
        <strain evidence="1">CCMP 1328</strain>
        <tissue evidence="1">Unicellular</tissue>
    </source>
</reference>
<sequence length="183" mass="19581">MDTWGDCWSWASCPGSSALSLRTNAKHTRWSARASAIGLLDYGTATSGHLSARAPRIYTATCQGHFVCTAVCQNHGICGARCLGHGLCVASRWSIVPGVVPRYGTASLLGYRRASIAPIRTISFGMLLVSSRRWSRCIPDAKGPSVTSRSAMKCPHHYTAVARLPCLLASAEHPQGGQPTRRG</sequence>
<comment type="caution">
    <text evidence="1">The sequence shown here is derived from an EMBL/GenBank/DDBJ whole genome shotgun (WGS) entry which is preliminary data.</text>
</comment>
<dbReference type="EMBL" id="VRMN01000001">
    <property type="protein sequence ID" value="KAA8499391.1"/>
    <property type="molecule type" value="Genomic_DNA"/>
</dbReference>
<evidence type="ECO:0000313" key="2">
    <source>
        <dbReference type="EMBL" id="KAA8500094.1"/>
    </source>
</evidence>
<evidence type="ECO:0000313" key="3">
    <source>
        <dbReference type="Proteomes" id="UP000324585"/>
    </source>
</evidence>
<keyword evidence="3" id="KW-1185">Reference proteome</keyword>
<gene>
    <name evidence="1" type="ORF">FVE85_6976</name>
    <name evidence="2" type="ORF">FVE85_7679</name>
</gene>
<dbReference type="AlphaFoldDB" id="A0A5J4Z6A6"/>
<reference evidence="3" key="1">
    <citation type="journal article" date="2019" name="Nat. Commun.">
        <title>Expansion of phycobilisome linker gene families in mesophilic red algae.</title>
        <authorList>
            <person name="Lee J."/>
            <person name="Kim D."/>
            <person name="Bhattacharya D."/>
            <person name="Yoon H.S."/>
        </authorList>
    </citation>
    <scope>NUCLEOTIDE SEQUENCE [LARGE SCALE GENOMIC DNA]</scope>
    <source>
        <strain evidence="3">CCMP 1328</strain>
    </source>
</reference>